<feature type="domain" description="C2H2-type" evidence="13">
    <location>
        <begin position="576"/>
        <end position="603"/>
    </location>
</feature>
<dbReference type="SMART" id="SM00355">
    <property type="entry name" value="ZnF_C2H2"/>
    <property type="match status" value="11"/>
</dbReference>
<protein>
    <submittedName>
        <fullName evidence="15">Zinc finger protein 624-like</fullName>
    </submittedName>
</protein>
<keyword evidence="10" id="KW-0539">Nucleus</keyword>
<dbReference type="FunFam" id="3.30.160.60:FF:000614">
    <property type="entry name" value="Zinc finger protein 142"/>
    <property type="match status" value="1"/>
</dbReference>
<feature type="region of interest" description="Disordered" evidence="12">
    <location>
        <begin position="54"/>
        <end position="76"/>
    </location>
</feature>
<dbReference type="GeneID" id="118412252"/>
<dbReference type="PANTHER" id="PTHR24393">
    <property type="entry name" value="ZINC FINGER PROTEIN"/>
    <property type="match status" value="1"/>
</dbReference>
<feature type="domain" description="C2H2-type" evidence="13">
    <location>
        <begin position="461"/>
        <end position="488"/>
    </location>
</feature>
<keyword evidence="6" id="KW-0862">Zinc</keyword>
<dbReference type="InterPro" id="IPR013087">
    <property type="entry name" value="Znf_C2H2_type"/>
</dbReference>
<dbReference type="RefSeq" id="XP_035670875.1">
    <property type="nucleotide sequence ID" value="XM_035814982.1"/>
</dbReference>
<evidence type="ECO:0000256" key="12">
    <source>
        <dbReference type="SAM" id="MobiDB-lite"/>
    </source>
</evidence>
<feature type="domain" description="C2H2-type" evidence="13">
    <location>
        <begin position="432"/>
        <end position="460"/>
    </location>
</feature>
<evidence type="ECO:0000256" key="2">
    <source>
        <dbReference type="ARBA" id="ARBA00006991"/>
    </source>
</evidence>
<evidence type="ECO:0000256" key="1">
    <source>
        <dbReference type="ARBA" id="ARBA00004123"/>
    </source>
</evidence>
<dbReference type="SUPFAM" id="SSF57667">
    <property type="entry name" value="beta-beta-alpha zinc fingers"/>
    <property type="match status" value="5"/>
</dbReference>
<dbReference type="PROSITE" id="PS50157">
    <property type="entry name" value="ZINC_FINGER_C2H2_2"/>
    <property type="match status" value="8"/>
</dbReference>
<dbReference type="InterPro" id="IPR036236">
    <property type="entry name" value="Znf_C2H2_sf"/>
</dbReference>
<keyword evidence="3" id="KW-0479">Metal-binding</keyword>
<evidence type="ECO:0000256" key="9">
    <source>
        <dbReference type="ARBA" id="ARBA00023163"/>
    </source>
</evidence>
<comment type="subcellular location">
    <subcellularLocation>
        <location evidence="1">Nucleus</location>
    </subcellularLocation>
</comment>
<feature type="domain" description="C2H2-type" evidence="13">
    <location>
        <begin position="604"/>
        <end position="631"/>
    </location>
</feature>
<dbReference type="InterPro" id="IPR056438">
    <property type="entry name" value="Znf-C2H2_CTCF"/>
</dbReference>
<gene>
    <name evidence="15" type="primary">LOC118412252</name>
</gene>
<dbReference type="GO" id="GO:0005634">
    <property type="term" value="C:nucleus"/>
    <property type="evidence" value="ECO:0007669"/>
    <property type="project" value="UniProtKB-SubCell"/>
</dbReference>
<dbReference type="GO" id="GO:0003690">
    <property type="term" value="F:double-stranded DNA binding"/>
    <property type="evidence" value="ECO:0007669"/>
    <property type="project" value="UniProtKB-ARBA"/>
</dbReference>
<evidence type="ECO:0000259" key="13">
    <source>
        <dbReference type="PROSITE" id="PS50157"/>
    </source>
</evidence>
<dbReference type="PANTHER" id="PTHR24393:SF163">
    <property type="entry name" value="GASTRULA ZINC FINGER PROTEIN XLCGF7.1-LIKE"/>
    <property type="match status" value="1"/>
</dbReference>
<comment type="similarity">
    <text evidence="2">Belongs to the krueppel C2H2-type zinc-finger protein family.</text>
</comment>
<dbReference type="GO" id="GO:0010468">
    <property type="term" value="P:regulation of gene expression"/>
    <property type="evidence" value="ECO:0007669"/>
    <property type="project" value="UniProtKB-ARBA"/>
</dbReference>
<keyword evidence="9" id="KW-0804">Transcription</keyword>
<evidence type="ECO:0000256" key="11">
    <source>
        <dbReference type="PROSITE-ProRule" id="PRU00042"/>
    </source>
</evidence>
<proteinExistence type="inferred from homology"/>
<dbReference type="Pfam" id="PF00096">
    <property type="entry name" value="zf-C2H2"/>
    <property type="match status" value="1"/>
</dbReference>
<evidence type="ECO:0000256" key="4">
    <source>
        <dbReference type="ARBA" id="ARBA00022737"/>
    </source>
</evidence>
<evidence type="ECO:0000256" key="8">
    <source>
        <dbReference type="ARBA" id="ARBA00023125"/>
    </source>
</evidence>
<evidence type="ECO:0000256" key="3">
    <source>
        <dbReference type="ARBA" id="ARBA00022723"/>
    </source>
</evidence>
<feature type="domain" description="C2H2-type" evidence="13">
    <location>
        <begin position="285"/>
        <end position="312"/>
    </location>
</feature>
<keyword evidence="5 11" id="KW-0863">Zinc-finger</keyword>
<dbReference type="Pfam" id="PF23611">
    <property type="entry name" value="zf-C2H2_16"/>
    <property type="match status" value="1"/>
</dbReference>
<dbReference type="FunFam" id="3.30.160.60:FF:001370">
    <property type="entry name" value="Zinc finger protein"/>
    <property type="match status" value="1"/>
</dbReference>
<evidence type="ECO:0000256" key="5">
    <source>
        <dbReference type="ARBA" id="ARBA00022771"/>
    </source>
</evidence>
<feature type="domain" description="C2H2-type" evidence="13">
    <location>
        <begin position="489"/>
        <end position="516"/>
    </location>
</feature>
<dbReference type="FunFam" id="3.30.160.60:FF:000448">
    <property type="entry name" value="RE1-silencing transcription factor A"/>
    <property type="match status" value="1"/>
</dbReference>
<feature type="domain" description="C2H2-type" evidence="13">
    <location>
        <begin position="517"/>
        <end position="544"/>
    </location>
</feature>
<dbReference type="KEGG" id="bfo:118412252"/>
<evidence type="ECO:0000256" key="10">
    <source>
        <dbReference type="ARBA" id="ARBA00023242"/>
    </source>
</evidence>
<dbReference type="FunFam" id="3.30.160.60:FF:002870">
    <property type="match status" value="1"/>
</dbReference>
<organism evidence="14 15">
    <name type="scientific">Branchiostoma floridae</name>
    <name type="common">Florida lancelet</name>
    <name type="synonym">Amphioxus</name>
    <dbReference type="NCBI Taxonomy" id="7739"/>
    <lineage>
        <taxon>Eukaryota</taxon>
        <taxon>Metazoa</taxon>
        <taxon>Chordata</taxon>
        <taxon>Cephalochordata</taxon>
        <taxon>Leptocardii</taxon>
        <taxon>Amphioxiformes</taxon>
        <taxon>Branchiostomatidae</taxon>
        <taxon>Branchiostoma</taxon>
    </lineage>
</organism>
<dbReference type="PROSITE" id="PS00028">
    <property type="entry name" value="ZINC_FINGER_C2H2_1"/>
    <property type="match status" value="1"/>
</dbReference>
<keyword evidence="4" id="KW-0677">Repeat</keyword>
<sequence>MPVHRAGTVTTPWARGGATDARTEEKNLVRTLNNKQTMEAARVGPTLLTDAHKSPMTAEPSTVIPEQRSAGLGSGSVNIKCKSDAITLQRQSDDRTDQQLERALNQGVTENNNVLSAIQLTADVSNGVDTRNKPDIHSNATLFCTTDVSKKQLKECRPLHPNNEMRRDDDLDALYQSRQQCQDCPQCVTRIWHGLERHLATQLKTSSQTLSLRTESDPVEGDTGLKIQLHTESTEKVVGIRNYRPTMANDTQTTCVETDFEGDIMVVQREEENEKLMGKDTVQKFVCIWCNFATHSKTALQYHMKTHEGEHWRQHVQPVASFGCDRCDFKAKSQQRLEVHLQRHHSEGSAKCSLCSFSAGTHRGLNIHMRRRHSQSDPDDLEREKNDDITDHLEKHGKIGLLQCPVCDYLTKWKKNLSKHLAEVHRTHNLVCKCPDCAQTFRTVSLLRIHVRRKHTGERPFQCPHCDYAALVSSHLERHILRHTGNRPFMCEECGYMPVTKDLLTNHRRTHSGEKPYRCELCDYAASRRHHLQGHMAKHAPVKPERKFKCEFCDYAAVRKFHLVRHMTRHTGEKPFKCNMCEYSTVDNSRLQAHIRAHTGEKPFRCSTCDFATARKDHLKQHMTCRHKQTN</sequence>
<evidence type="ECO:0000256" key="6">
    <source>
        <dbReference type="ARBA" id="ARBA00022833"/>
    </source>
</evidence>
<dbReference type="GO" id="GO:0008270">
    <property type="term" value="F:zinc ion binding"/>
    <property type="evidence" value="ECO:0007669"/>
    <property type="project" value="UniProtKB-KW"/>
</dbReference>
<feature type="domain" description="C2H2-type" evidence="13">
    <location>
        <begin position="548"/>
        <end position="575"/>
    </location>
</feature>
<dbReference type="FunFam" id="3.30.160.60:FF:000373">
    <property type="entry name" value="Putative transcriptional repressor ctcf"/>
    <property type="match status" value="1"/>
</dbReference>
<evidence type="ECO:0000256" key="7">
    <source>
        <dbReference type="ARBA" id="ARBA00023015"/>
    </source>
</evidence>
<evidence type="ECO:0000313" key="14">
    <source>
        <dbReference type="Proteomes" id="UP000001554"/>
    </source>
</evidence>
<dbReference type="Gene3D" id="3.30.160.60">
    <property type="entry name" value="Classic Zinc Finger"/>
    <property type="match status" value="8"/>
</dbReference>
<evidence type="ECO:0000313" key="15">
    <source>
        <dbReference type="RefSeq" id="XP_035670875.1"/>
    </source>
</evidence>
<dbReference type="AlphaFoldDB" id="A0A9J7KVM2"/>
<keyword evidence="8" id="KW-0238">DNA-binding</keyword>
<dbReference type="OrthoDB" id="6077919at2759"/>
<dbReference type="FunFam" id="3.30.160.60:FF:004124">
    <property type="match status" value="1"/>
</dbReference>
<keyword evidence="14" id="KW-1185">Reference proteome</keyword>
<name>A0A9J7KVM2_BRAFL</name>
<dbReference type="Proteomes" id="UP000001554">
    <property type="component" value="Chromosome 3"/>
</dbReference>
<accession>A0A9J7KVM2</accession>
<dbReference type="OMA" id="CEYSTVD"/>
<keyword evidence="7" id="KW-0805">Transcription regulation</keyword>
<reference evidence="15" key="1">
    <citation type="journal article" date="2016" name="Genome Biol. Evol.">
        <title>Conserved non-coding elements in the most distant genera of cephalochordates: the Goldilocks principle.</title>
        <authorList>
            <person name="Yue J.X."/>
            <person name="Kozmikova I."/>
            <person name="Ono H."/>
            <person name="Nossa C.W."/>
            <person name="Kozmik Z."/>
            <person name="Putnam N.H."/>
            <person name="Yu J.K."/>
            <person name="Holland L.Z."/>
        </authorList>
    </citation>
    <scope>NUCLEOTIDE SEQUENCE</scope>
</reference>
<reference evidence="15" key="3">
    <citation type="submission" date="2025-08" db="UniProtKB">
        <authorList>
            <consortium name="RefSeq"/>
        </authorList>
    </citation>
    <scope>IDENTIFICATION</scope>
</reference>
<reference evidence="14" key="2">
    <citation type="journal article" date="2020" name="Nat. Ecol. Evol.">
        <title>Deeply conserved synteny resolves early events in vertebrate evolution.</title>
        <authorList>
            <person name="Simakov O."/>
            <person name="Marletaz F."/>
            <person name="Yue J.X."/>
            <person name="O'Connell B."/>
            <person name="Jenkins J."/>
            <person name="Brandt A."/>
            <person name="Calef R."/>
            <person name="Tung C.H."/>
            <person name="Huang T.K."/>
            <person name="Schmutz J."/>
            <person name="Satoh N."/>
            <person name="Yu J.K."/>
            <person name="Putnam N.H."/>
            <person name="Green R.E."/>
            <person name="Rokhsar D.S."/>
        </authorList>
    </citation>
    <scope>NUCLEOTIDE SEQUENCE [LARGE SCALE GENOMIC DNA]</scope>
    <source>
        <strain evidence="14">S238N-H82</strain>
    </source>
</reference>